<evidence type="ECO:0000313" key="3">
    <source>
        <dbReference type="Proteomes" id="UP000600080"/>
    </source>
</evidence>
<sequence length="105" mass="11153">MSDDARESATPRGDLSRDPPAPPGYPLPLSVDDGERSQYPELVGDEPGPPTLAVTQSHPDLDLDATLQPLHADPGAGGPHYVRAPRGHTGHPADRTRLAIPIDIR</sequence>
<reference evidence="3" key="1">
    <citation type="journal article" date="2019" name="Int. J. Syst. Evol. Microbiol.">
        <title>The Global Catalogue of Microorganisms (GCM) 10K type strain sequencing project: providing services to taxonomists for standard genome sequencing and annotation.</title>
        <authorList>
            <consortium name="The Broad Institute Genomics Platform"/>
            <consortium name="The Broad Institute Genome Sequencing Center for Infectious Disease"/>
            <person name="Wu L."/>
            <person name="Ma J."/>
        </authorList>
    </citation>
    <scope>NUCLEOTIDE SEQUENCE [LARGE SCALE GENOMIC DNA]</scope>
    <source>
        <strain evidence="3">CGMCC 4.7323</strain>
    </source>
</reference>
<keyword evidence="3" id="KW-1185">Reference proteome</keyword>
<dbReference type="Proteomes" id="UP000600080">
    <property type="component" value="Unassembled WGS sequence"/>
</dbReference>
<evidence type="ECO:0000313" key="2">
    <source>
        <dbReference type="EMBL" id="GGN32918.1"/>
    </source>
</evidence>
<gene>
    <name evidence="2" type="ORF">GCM10012285_03500</name>
</gene>
<dbReference type="EMBL" id="BMND01000001">
    <property type="protein sequence ID" value="GGN32918.1"/>
    <property type="molecule type" value="Genomic_DNA"/>
</dbReference>
<feature type="region of interest" description="Disordered" evidence="1">
    <location>
        <begin position="1"/>
        <end position="105"/>
    </location>
</feature>
<name>A0ABQ2IZM7_9ACTN</name>
<feature type="compositionally biased region" description="Basic and acidic residues" evidence="1">
    <location>
        <begin position="1"/>
        <end position="17"/>
    </location>
</feature>
<comment type="caution">
    <text evidence="2">The sequence shown here is derived from an EMBL/GenBank/DDBJ whole genome shotgun (WGS) entry which is preliminary data.</text>
</comment>
<accession>A0ABQ2IZM7</accession>
<proteinExistence type="predicted"/>
<protein>
    <submittedName>
        <fullName evidence="2">Uncharacterized protein</fullName>
    </submittedName>
</protein>
<evidence type="ECO:0000256" key="1">
    <source>
        <dbReference type="SAM" id="MobiDB-lite"/>
    </source>
</evidence>
<organism evidence="2 3">
    <name type="scientific">Streptomyces kronopolitis</name>
    <dbReference type="NCBI Taxonomy" id="1612435"/>
    <lineage>
        <taxon>Bacteria</taxon>
        <taxon>Bacillati</taxon>
        <taxon>Actinomycetota</taxon>
        <taxon>Actinomycetes</taxon>
        <taxon>Kitasatosporales</taxon>
        <taxon>Streptomycetaceae</taxon>
        <taxon>Streptomyces</taxon>
    </lineage>
</organism>